<dbReference type="Gene3D" id="3.10.20.90">
    <property type="entry name" value="Phosphatidylinositol 3-kinase Catalytic Subunit, Chain A, domain 1"/>
    <property type="match status" value="1"/>
</dbReference>
<dbReference type="GeneID" id="101162183"/>
<dbReference type="Pfam" id="PF00617">
    <property type="entry name" value="RasGEF"/>
    <property type="match status" value="1"/>
</dbReference>
<sequence>MPAGMKPLEKFLKKQTTALTRAGGFVGGVGDKASGGTAASRRRASLSRVVPFFRETSPESGHAREVFSPDSEDPPSWPCAAGTGLVPVASSANSSGSGGGDVRSPSLSSDEQNSEASLIAETSGGGGTPLPPDTPDNLALAVLDSVAGKRFSHCSETLLDDFMLTHPIFLTADRLQQVLLQQFSAGDEGGGGRRDTEATLSATERKQAVLQVAFRYLDTYRELLQEEGERSNSFPKELCRNALQDLSQHPELVEDVLKLQRWTEILHCPSAEERESRKKQVRPLFRHFRRIDACLQPREAFRGSDEIFCRVYTPDHSYVTIRSRLSCRVGEILALVKEKLQYSEDQPVLPGNLVLVAVTSAGEKAVFRPSDEAVFTTLGVNTHLFACEPSELDSLLPLPEEIHWTPGDSKLHDMSAEEVANQLVVFDWELFSCVHEVEFVCYVFHGEQSRWRPLNLELVLQRCSEVQHWVATEILQCQSLPKRIQLLRKFIKIAALCKQQQDLLSFLAVVLGLDNPAVSRLRLTWEGLPGKFRKQFQLFESIADPSRNHKSYRDVITSLRPPLIPFTPLLLKDLTFLHESCKTFHGDLVNFEKMHKVAEMVRIIRRYRSSQLAMDTETSPSHLQTKAYVRQLQVIDNQNLLFDMSCKLEPKDT</sequence>
<dbReference type="GO" id="GO:0005085">
    <property type="term" value="F:guanyl-nucleotide exchange factor activity"/>
    <property type="evidence" value="ECO:0000318"/>
    <property type="project" value="GO_Central"/>
</dbReference>
<dbReference type="Proteomes" id="UP000001038">
    <property type="component" value="Chromosome 8"/>
</dbReference>
<feature type="domain" description="Ras-GEF" evidence="4">
    <location>
        <begin position="415"/>
        <end position="651"/>
    </location>
</feature>
<organism evidence="5 6">
    <name type="scientific">Oryzias latipes</name>
    <name type="common">Japanese rice fish</name>
    <name type="synonym">Japanese killifish</name>
    <dbReference type="NCBI Taxonomy" id="8090"/>
    <lineage>
        <taxon>Eukaryota</taxon>
        <taxon>Metazoa</taxon>
        <taxon>Chordata</taxon>
        <taxon>Craniata</taxon>
        <taxon>Vertebrata</taxon>
        <taxon>Euteleostomi</taxon>
        <taxon>Actinopterygii</taxon>
        <taxon>Neopterygii</taxon>
        <taxon>Teleostei</taxon>
        <taxon>Neoteleostei</taxon>
        <taxon>Acanthomorphata</taxon>
        <taxon>Ovalentaria</taxon>
        <taxon>Atherinomorphae</taxon>
        <taxon>Beloniformes</taxon>
        <taxon>Adrianichthyidae</taxon>
        <taxon>Oryziinae</taxon>
        <taxon>Oryzias</taxon>
    </lineage>
</organism>
<evidence type="ECO:0000256" key="3">
    <source>
        <dbReference type="SAM" id="MobiDB-lite"/>
    </source>
</evidence>
<accession>A0A3B3I2I9</accession>
<dbReference type="Ensembl" id="ENSORLT00000033866.1">
    <property type="protein sequence ID" value="ENSORLP00000038147.1"/>
    <property type="gene ID" value="ENSORLG00000030594.1"/>
</dbReference>
<dbReference type="InterPro" id="IPR001895">
    <property type="entry name" value="RASGEF_cat_dom"/>
</dbReference>
<evidence type="ECO:0000256" key="2">
    <source>
        <dbReference type="PROSITE-ProRule" id="PRU00168"/>
    </source>
</evidence>
<dbReference type="InterPro" id="IPR008937">
    <property type="entry name" value="Ras-like_GEF"/>
</dbReference>
<dbReference type="PANTHER" id="PTHR23113">
    <property type="entry name" value="GUANINE NUCLEOTIDE EXCHANGE FACTOR"/>
    <property type="match status" value="1"/>
</dbReference>
<name>A0A3B3I2I9_ORYLA</name>
<evidence type="ECO:0000256" key="1">
    <source>
        <dbReference type="ARBA" id="ARBA00022658"/>
    </source>
</evidence>
<dbReference type="CTD" id="51195"/>
<feature type="region of interest" description="Disordered" evidence="3">
    <location>
        <begin position="23"/>
        <end position="45"/>
    </location>
</feature>
<protein>
    <submittedName>
        <fullName evidence="5">Rap guanine nucleotide exchange factor like 1</fullName>
    </submittedName>
</protein>
<dbReference type="PANTHER" id="PTHR23113:SF230">
    <property type="entry name" value="RAP GUANINE NUCLEOTIDE EXCHANGE FACTOR-LIKE 1"/>
    <property type="match status" value="1"/>
</dbReference>
<dbReference type="KEGG" id="ola:101162183"/>
<gene>
    <name evidence="5" type="primary">RAPGEFL1</name>
    <name evidence="5" type="synonym">rapgefl1</name>
</gene>
<keyword evidence="6" id="KW-1185">Reference proteome</keyword>
<dbReference type="Gene3D" id="1.20.870.10">
    <property type="entry name" value="Son of sevenless (SoS) protein Chain: S domain 1"/>
    <property type="match status" value="1"/>
</dbReference>
<dbReference type="SUPFAM" id="SSF48366">
    <property type="entry name" value="Ras GEF"/>
    <property type="match status" value="1"/>
</dbReference>
<dbReference type="InParanoid" id="A0A3B3I2I9"/>
<dbReference type="Gene3D" id="1.10.840.10">
    <property type="entry name" value="Ras guanine-nucleotide exchange factors catalytic domain"/>
    <property type="match status" value="1"/>
</dbReference>
<dbReference type="GeneTree" id="ENSGT00940000160144"/>
<reference evidence="5" key="3">
    <citation type="submission" date="2025-09" db="UniProtKB">
        <authorList>
            <consortium name="Ensembl"/>
        </authorList>
    </citation>
    <scope>IDENTIFICATION</scope>
    <source>
        <strain evidence="5">Hd-rR</strain>
    </source>
</reference>
<dbReference type="SUPFAM" id="SSF54236">
    <property type="entry name" value="Ubiquitin-like"/>
    <property type="match status" value="1"/>
</dbReference>
<reference evidence="5 6" key="1">
    <citation type="journal article" date="2007" name="Nature">
        <title>The medaka draft genome and insights into vertebrate genome evolution.</title>
        <authorList>
            <person name="Kasahara M."/>
            <person name="Naruse K."/>
            <person name="Sasaki S."/>
            <person name="Nakatani Y."/>
            <person name="Qu W."/>
            <person name="Ahsan B."/>
            <person name="Yamada T."/>
            <person name="Nagayasu Y."/>
            <person name="Doi K."/>
            <person name="Kasai Y."/>
            <person name="Jindo T."/>
            <person name="Kobayashi D."/>
            <person name="Shimada A."/>
            <person name="Toyoda A."/>
            <person name="Kuroki Y."/>
            <person name="Fujiyama A."/>
            <person name="Sasaki T."/>
            <person name="Shimizu A."/>
            <person name="Asakawa S."/>
            <person name="Shimizu N."/>
            <person name="Hashimoto S."/>
            <person name="Yang J."/>
            <person name="Lee Y."/>
            <person name="Matsushima K."/>
            <person name="Sugano S."/>
            <person name="Sakaizumi M."/>
            <person name="Narita T."/>
            <person name="Ohishi K."/>
            <person name="Haga S."/>
            <person name="Ohta F."/>
            <person name="Nomoto H."/>
            <person name="Nogata K."/>
            <person name="Morishita T."/>
            <person name="Endo T."/>
            <person name="Shin-I T."/>
            <person name="Takeda H."/>
            <person name="Morishita S."/>
            <person name="Kohara Y."/>
        </authorList>
    </citation>
    <scope>NUCLEOTIDE SEQUENCE [LARGE SCALE GENOMIC DNA]</scope>
    <source>
        <strain evidence="5 6">Hd-rR</strain>
    </source>
</reference>
<dbReference type="InterPro" id="IPR023578">
    <property type="entry name" value="Ras_GEF_dom_sf"/>
</dbReference>
<dbReference type="PROSITE" id="PS50009">
    <property type="entry name" value="RASGEF_CAT"/>
    <property type="match status" value="1"/>
</dbReference>
<dbReference type="InterPro" id="IPR019804">
    <property type="entry name" value="Ras_G-nucl-exch_fac_CS"/>
</dbReference>
<dbReference type="CDD" id="cd00155">
    <property type="entry name" value="RasGEF"/>
    <property type="match status" value="1"/>
</dbReference>
<dbReference type="OrthoDB" id="21144at2759"/>
<dbReference type="AlphaFoldDB" id="A0A3B3I2I9"/>
<feature type="compositionally biased region" description="Polar residues" evidence="3">
    <location>
        <begin position="105"/>
        <end position="116"/>
    </location>
</feature>
<dbReference type="SMART" id="SM00147">
    <property type="entry name" value="RasGEF"/>
    <property type="match status" value="1"/>
</dbReference>
<dbReference type="InterPro" id="IPR036964">
    <property type="entry name" value="RASGEF_cat_dom_sf"/>
</dbReference>
<dbReference type="GO" id="GO:0007265">
    <property type="term" value="P:Ras protein signal transduction"/>
    <property type="evidence" value="ECO:0000318"/>
    <property type="project" value="GO_Central"/>
</dbReference>
<dbReference type="Bgee" id="ENSORLG00000030594">
    <property type="expression patterns" value="Expressed in brain and 12 other cell types or tissues"/>
</dbReference>
<evidence type="ECO:0000313" key="6">
    <source>
        <dbReference type="Proteomes" id="UP000001038"/>
    </source>
</evidence>
<dbReference type="STRING" id="8090.ENSORLP00000038147"/>
<dbReference type="RefSeq" id="XP_023812974.1">
    <property type="nucleotide sequence ID" value="XM_023957206.1"/>
</dbReference>
<evidence type="ECO:0000259" key="4">
    <source>
        <dbReference type="PROSITE" id="PS50009"/>
    </source>
</evidence>
<proteinExistence type="predicted"/>
<dbReference type="InterPro" id="IPR029071">
    <property type="entry name" value="Ubiquitin-like_domsf"/>
</dbReference>
<keyword evidence="1 2" id="KW-0344">Guanine-nucleotide releasing factor</keyword>
<dbReference type="GO" id="GO:0005886">
    <property type="term" value="C:plasma membrane"/>
    <property type="evidence" value="ECO:0000318"/>
    <property type="project" value="GO_Central"/>
</dbReference>
<dbReference type="PROSITE" id="PS00720">
    <property type="entry name" value="RASGEF"/>
    <property type="match status" value="1"/>
</dbReference>
<evidence type="ECO:0000313" key="5">
    <source>
        <dbReference type="Ensembl" id="ENSORLP00000038147.1"/>
    </source>
</evidence>
<feature type="region of interest" description="Disordered" evidence="3">
    <location>
        <begin position="57"/>
        <end position="136"/>
    </location>
</feature>
<reference evidence="5" key="2">
    <citation type="submission" date="2025-08" db="UniProtKB">
        <authorList>
            <consortium name="Ensembl"/>
        </authorList>
    </citation>
    <scope>IDENTIFICATION</scope>
    <source>
        <strain evidence="5">Hd-rR</strain>
    </source>
</reference>
<dbReference type="FunCoup" id="A0A3B3I2I9">
    <property type="interactions" value="80"/>
</dbReference>